<name>A0A4R8DW81_9BACT</name>
<keyword evidence="2" id="KW-1185">Reference proteome</keyword>
<dbReference type="Proteomes" id="UP000294498">
    <property type="component" value="Unassembled WGS sequence"/>
</dbReference>
<sequence length="84" mass="9543">MRQPNYYRVLKTALDNGTLGPIRNITRFVPVTVLTKDMRLNYNTVSKRLLDPGRLTAIDIMRLSKLVGVEPAAMFILVIREVGK</sequence>
<proteinExistence type="predicted"/>
<accession>A0A4R8DW81</accession>
<reference evidence="1 2" key="1">
    <citation type="submission" date="2019-03" db="EMBL/GenBank/DDBJ databases">
        <title>Genomic Encyclopedia of Type Strains, Phase IV (KMG-IV): sequencing the most valuable type-strain genomes for metagenomic binning, comparative biology and taxonomic classification.</title>
        <authorList>
            <person name="Goeker M."/>
        </authorList>
    </citation>
    <scope>NUCLEOTIDE SEQUENCE [LARGE SCALE GENOMIC DNA]</scope>
    <source>
        <strain evidence="1 2">DSM 100059</strain>
    </source>
</reference>
<comment type="caution">
    <text evidence="1">The sequence shown here is derived from an EMBL/GenBank/DDBJ whole genome shotgun (WGS) entry which is preliminary data.</text>
</comment>
<organism evidence="1 2">
    <name type="scientific">Dinghuibacter silviterrae</name>
    <dbReference type="NCBI Taxonomy" id="1539049"/>
    <lineage>
        <taxon>Bacteria</taxon>
        <taxon>Pseudomonadati</taxon>
        <taxon>Bacteroidota</taxon>
        <taxon>Chitinophagia</taxon>
        <taxon>Chitinophagales</taxon>
        <taxon>Chitinophagaceae</taxon>
        <taxon>Dinghuibacter</taxon>
    </lineage>
</organism>
<dbReference type="OrthoDB" id="676945at2"/>
<dbReference type="EMBL" id="SODV01000001">
    <property type="protein sequence ID" value="TDX02198.1"/>
    <property type="molecule type" value="Genomic_DNA"/>
</dbReference>
<evidence type="ECO:0008006" key="3">
    <source>
        <dbReference type="Google" id="ProtNLM"/>
    </source>
</evidence>
<protein>
    <recommendedName>
        <fullName evidence="3">Cro/C1-type helix-turn-helix DNA-binding protein</fullName>
    </recommendedName>
</protein>
<evidence type="ECO:0000313" key="1">
    <source>
        <dbReference type="EMBL" id="TDX02198.1"/>
    </source>
</evidence>
<dbReference type="RefSeq" id="WP_133994820.1">
    <property type="nucleotide sequence ID" value="NZ_SODV01000001.1"/>
</dbReference>
<gene>
    <name evidence="1" type="ORF">EDB95_3249</name>
</gene>
<dbReference type="AlphaFoldDB" id="A0A4R8DW81"/>
<evidence type="ECO:0000313" key="2">
    <source>
        <dbReference type="Proteomes" id="UP000294498"/>
    </source>
</evidence>